<sequence>MSKRFIGIDLEGTDVRVAILTAIPGKIDIELDKRSYENPAAAAVAIKEMLGGKITLRDRLITALPCRVGLFRRLRFPFREKNKIEAALPLELRSQLPISLEEHVISFLPPRAREDDYEVDAVVVNKREIDELLTHFPDPEQNPRRIDLFPFALLPILREQDGILVYCRRLEVVVALVYDGMIRDYRLLPGTSELNEEEIFDFIASQVSQLENTIGHEGLPLWIIGAGVTEDLLVLLYKTDRPLLTPAEDVFADKVSYEMAPAALLALSEMREEKKSGQLNFRQGEFSARGQLEVFRAKLIAVALLTLLVVFVGAMVMHLDFLQKTRQESSLKQQMETIFRQIMPENSTIVDVPLQLESQLKDLQEQVQLFGLGGQGAAQVLQGLSSLIDRDIRVDFRDFNYDSDGVNLAGNADSFEAVNQIAESLKTSPLFGQVEIIDAKLAADNSAVDFQLQLKFLNGGER</sequence>
<evidence type="ECO:0000256" key="7">
    <source>
        <dbReference type="ARBA" id="ARBA00022927"/>
    </source>
</evidence>
<gene>
    <name evidence="12" type="ORF">SAMN05660420_00443</name>
</gene>
<reference evidence="12 13" key="1">
    <citation type="submission" date="2016-10" db="EMBL/GenBank/DDBJ databases">
        <authorList>
            <person name="de Groot N.N."/>
        </authorList>
    </citation>
    <scope>NUCLEOTIDE SEQUENCE [LARGE SCALE GENOMIC DNA]</scope>
    <source>
        <strain evidence="12 13">DSM 7343</strain>
    </source>
</reference>
<feature type="transmembrane region" description="Helical" evidence="10">
    <location>
        <begin position="299"/>
        <end position="322"/>
    </location>
</feature>
<dbReference type="AlphaFoldDB" id="A0A1H3W313"/>
<dbReference type="SUPFAM" id="SSF53067">
    <property type="entry name" value="Actin-like ATPase domain"/>
    <property type="match status" value="1"/>
</dbReference>
<evidence type="ECO:0000256" key="5">
    <source>
        <dbReference type="ARBA" id="ARBA00022519"/>
    </source>
</evidence>
<keyword evidence="5" id="KW-0997">Cell inner membrane</keyword>
<dbReference type="STRING" id="37625.SAMN05660420_00443"/>
<dbReference type="Gene3D" id="3.30.1490.300">
    <property type="match status" value="1"/>
</dbReference>
<feature type="domain" description="GspL periplasmic" evidence="11">
    <location>
        <begin position="293"/>
        <end position="430"/>
    </location>
</feature>
<dbReference type="RefSeq" id="WP_092344294.1">
    <property type="nucleotide sequence ID" value="NZ_FNQN01000001.1"/>
</dbReference>
<comment type="subcellular location">
    <subcellularLocation>
        <location evidence="1">Cell inner membrane</location>
    </subcellularLocation>
</comment>
<dbReference type="Gene3D" id="3.30.420.40">
    <property type="match status" value="1"/>
</dbReference>
<accession>A0A1H3W313</accession>
<keyword evidence="7" id="KW-0653">Protein transport</keyword>
<dbReference type="GO" id="GO:0015627">
    <property type="term" value="C:type II protein secretion system complex"/>
    <property type="evidence" value="ECO:0007669"/>
    <property type="project" value="InterPro"/>
</dbReference>
<evidence type="ECO:0000256" key="2">
    <source>
        <dbReference type="ARBA" id="ARBA00005318"/>
    </source>
</evidence>
<evidence type="ECO:0000256" key="3">
    <source>
        <dbReference type="ARBA" id="ARBA00022448"/>
    </source>
</evidence>
<protein>
    <submittedName>
        <fullName evidence="12">GspL domain-containing protein</fullName>
    </submittedName>
</protein>
<evidence type="ECO:0000259" key="11">
    <source>
        <dbReference type="Pfam" id="PF12693"/>
    </source>
</evidence>
<dbReference type="OrthoDB" id="5481996at2"/>
<dbReference type="GO" id="GO:0015628">
    <property type="term" value="P:protein secretion by the type II secretion system"/>
    <property type="evidence" value="ECO:0007669"/>
    <property type="project" value="InterPro"/>
</dbReference>
<dbReference type="InterPro" id="IPR007812">
    <property type="entry name" value="T2SS_protein-GspL"/>
</dbReference>
<dbReference type="Proteomes" id="UP000199409">
    <property type="component" value="Unassembled WGS sequence"/>
</dbReference>
<keyword evidence="3" id="KW-0813">Transport</keyword>
<dbReference type="Pfam" id="PF12693">
    <property type="entry name" value="GspL_C"/>
    <property type="match status" value="1"/>
</dbReference>
<dbReference type="GO" id="GO:0005886">
    <property type="term" value="C:plasma membrane"/>
    <property type="evidence" value="ECO:0007669"/>
    <property type="project" value="UniProtKB-SubCell"/>
</dbReference>
<name>A0A1H3W313_9BACT</name>
<keyword evidence="6 10" id="KW-0812">Transmembrane</keyword>
<organism evidence="12 13">
    <name type="scientific">Desulfuromusa kysingii</name>
    <dbReference type="NCBI Taxonomy" id="37625"/>
    <lineage>
        <taxon>Bacteria</taxon>
        <taxon>Pseudomonadati</taxon>
        <taxon>Thermodesulfobacteriota</taxon>
        <taxon>Desulfuromonadia</taxon>
        <taxon>Desulfuromonadales</taxon>
        <taxon>Geopsychrobacteraceae</taxon>
        <taxon>Desulfuromusa</taxon>
    </lineage>
</organism>
<evidence type="ECO:0000256" key="6">
    <source>
        <dbReference type="ARBA" id="ARBA00022692"/>
    </source>
</evidence>
<dbReference type="GO" id="GO:0009276">
    <property type="term" value="C:Gram-negative-bacterium-type cell wall"/>
    <property type="evidence" value="ECO:0007669"/>
    <property type="project" value="InterPro"/>
</dbReference>
<evidence type="ECO:0000256" key="4">
    <source>
        <dbReference type="ARBA" id="ARBA00022475"/>
    </source>
</evidence>
<dbReference type="InterPro" id="IPR043129">
    <property type="entry name" value="ATPase_NBD"/>
</dbReference>
<evidence type="ECO:0000313" key="12">
    <source>
        <dbReference type="EMBL" id="SDZ81436.1"/>
    </source>
</evidence>
<evidence type="ECO:0000256" key="1">
    <source>
        <dbReference type="ARBA" id="ARBA00004533"/>
    </source>
</evidence>
<comment type="similarity">
    <text evidence="2">Belongs to the GSP L family.</text>
</comment>
<proteinExistence type="inferred from homology"/>
<keyword evidence="13" id="KW-1185">Reference proteome</keyword>
<dbReference type="InterPro" id="IPR025691">
    <property type="entry name" value="GspL_pp_dom"/>
</dbReference>
<keyword evidence="8 10" id="KW-1133">Transmembrane helix</keyword>
<evidence type="ECO:0000313" key="13">
    <source>
        <dbReference type="Proteomes" id="UP000199409"/>
    </source>
</evidence>
<keyword evidence="9 10" id="KW-0472">Membrane</keyword>
<evidence type="ECO:0000256" key="8">
    <source>
        <dbReference type="ARBA" id="ARBA00022989"/>
    </source>
</evidence>
<dbReference type="EMBL" id="FNQN01000001">
    <property type="protein sequence ID" value="SDZ81436.1"/>
    <property type="molecule type" value="Genomic_DNA"/>
</dbReference>
<evidence type="ECO:0000256" key="9">
    <source>
        <dbReference type="ARBA" id="ARBA00023136"/>
    </source>
</evidence>
<dbReference type="NCBIfam" id="TIGR01709">
    <property type="entry name" value="typeII_sec_gspL"/>
    <property type="match status" value="1"/>
</dbReference>
<keyword evidence="4" id="KW-1003">Cell membrane</keyword>
<evidence type="ECO:0000256" key="10">
    <source>
        <dbReference type="SAM" id="Phobius"/>
    </source>
</evidence>